<dbReference type="InterPro" id="IPR011053">
    <property type="entry name" value="Single_hybrid_motif"/>
</dbReference>
<dbReference type="AlphaFoldDB" id="A0A919DP98"/>
<evidence type="ECO:0000313" key="9">
    <source>
        <dbReference type="Proteomes" id="UP000603227"/>
    </source>
</evidence>
<evidence type="ECO:0000259" key="7">
    <source>
        <dbReference type="Pfam" id="PF00364"/>
    </source>
</evidence>
<feature type="domain" description="Lipoyl-binding" evidence="7">
    <location>
        <begin position="78"/>
        <end position="137"/>
    </location>
</feature>
<dbReference type="PANTHER" id="PTHR30386">
    <property type="entry name" value="MEMBRANE FUSION SUBUNIT OF EMRAB-TOLC MULTIDRUG EFFLUX PUMP"/>
    <property type="match status" value="1"/>
</dbReference>
<comment type="similarity">
    <text evidence="2">Belongs to the membrane fusion protein (MFP) (TC 8.A.1) family.</text>
</comment>
<protein>
    <recommendedName>
        <fullName evidence="7">Lipoyl-binding domain-containing protein</fullName>
    </recommendedName>
</protein>
<evidence type="ECO:0000256" key="5">
    <source>
        <dbReference type="ARBA" id="ARBA00023136"/>
    </source>
</evidence>
<dbReference type="Gene3D" id="2.40.50.100">
    <property type="match status" value="1"/>
</dbReference>
<dbReference type="PANTHER" id="PTHR30386:SF26">
    <property type="entry name" value="TRANSPORT PROTEIN COMB"/>
    <property type="match status" value="1"/>
</dbReference>
<evidence type="ECO:0000256" key="3">
    <source>
        <dbReference type="ARBA" id="ARBA00022692"/>
    </source>
</evidence>
<reference evidence="8" key="2">
    <citation type="submission" date="2020-09" db="EMBL/GenBank/DDBJ databases">
        <authorList>
            <person name="Sun Q."/>
            <person name="Zhou Y."/>
        </authorList>
    </citation>
    <scope>NUCLEOTIDE SEQUENCE</scope>
    <source>
        <strain evidence="8">CGMCC 4.7403</strain>
    </source>
</reference>
<keyword evidence="5 6" id="KW-0472">Membrane</keyword>
<dbReference type="GO" id="GO:0016020">
    <property type="term" value="C:membrane"/>
    <property type="evidence" value="ECO:0007669"/>
    <property type="project" value="UniProtKB-SubCell"/>
</dbReference>
<feature type="transmembrane region" description="Helical" evidence="6">
    <location>
        <begin position="32"/>
        <end position="50"/>
    </location>
</feature>
<keyword evidence="9" id="KW-1185">Reference proteome</keyword>
<keyword evidence="4 6" id="KW-1133">Transmembrane helix</keyword>
<dbReference type="InterPro" id="IPR050739">
    <property type="entry name" value="MFP"/>
</dbReference>
<evidence type="ECO:0000313" key="8">
    <source>
        <dbReference type="EMBL" id="GHE64245.1"/>
    </source>
</evidence>
<evidence type="ECO:0000256" key="6">
    <source>
        <dbReference type="SAM" id="Phobius"/>
    </source>
</evidence>
<dbReference type="Proteomes" id="UP000603227">
    <property type="component" value="Unassembled WGS sequence"/>
</dbReference>
<proteinExistence type="inferred from homology"/>
<evidence type="ECO:0000256" key="2">
    <source>
        <dbReference type="ARBA" id="ARBA00009477"/>
    </source>
</evidence>
<keyword evidence="3 6" id="KW-0812">Transmembrane</keyword>
<comment type="subcellular location">
    <subcellularLocation>
        <location evidence="1">Membrane</location>
        <topology evidence="1">Single-pass membrane protein</topology>
    </subcellularLocation>
</comment>
<dbReference type="SUPFAM" id="SSF51230">
    <property type="entry name" value="Single hybrid motif"/>
    <property type="match status" value="1"/>
</dbReference>
<organism evidence="8 9">
    <name type="scientific">Streptomyces capitiformicae</name>
    <dbReference type="NCBI Taxonomy" id="2014920"/>
    <lineage>
        <taxon>Bacteria</taxon>
        <taxon>Bacillati</taxon>
        <taxon>Actinomycetota</taxon>
        <taxon>Actinomycetes</taxon>
        <taxon>Kitasatosporales</taxon>
        <taxon>Streptomycetaceae</taxon>
        <taxon>Streptomyces</taxon>
    </lineage>
</organism>
<evidence type="ECO:0000256" key="1">
    <source>
        <dbReference type="ARBA" id="ARBA00004167"/>
    </source>
</evidence>
<sequence>MVTIRFRSKALDRLNQRDDLDAPAELTRPRTWIALVVVAVLVVGGGVWAMNAELPRKVAASGILTYSEGSFSLQSPVSGQINGVYVDQGDTFPAGTPIFSVQVGKRVEVVKAITGGRITAMLGKLGQVISAGSELAVVERIDGKNDQLVAVLYVPTTDAGQVRKGSQVDLAVRSAPAQEYGVLRGVVQSISQFTESRQQITDFLGDDQLGEQFSSQGQPLKVVVKLLPRQTASGYEWSTQSGPPFRIDSRTLVDGALYLPPIKPIDWVVL</sequence>
<dbReference type="InterPro" id="IPR000089">
    <property type="entry name" value="Biotin_lipoyl"/>
</dbReference>
<dbReference type="EMBL" id="BNAT01000059">
    <property type="protein sequence ID" value="GHE64245.1"/>
    <property type="molecule type" value="Genomic_DNA"/>
</dbReference>
<gene>
    <name evidence="8" type="ORF">GCM10017771_87630</name>
</gene>
<comment type="caution">
    <text evidence="8">The sequence shown here is derived from an EMBL/GenBank/DDBJ whole genome shotgun (WGS) entry which is preliminary data.</text>
</comment>
<dbReference type="Pfam" id="PF00364">
    <property type="entry name" value="Biotin_lipoyl"/>
    <property type="match status" value="1"/>
</dbReference>
<evidence type="ECO:0000256" key="4">
    <source>
        <dbReference type="ARBA" id="ARBA00022989"/>
    </source>
</evidence>
<reference evidence="8" key="1">
    <citation type="journal article" date="2014" name="Int. J. Syst. Evol. Microbiol.">
        <title>Complete genome sequence of Corynebacterium casei LMG S-19264T (=DSM 44701T), isolated from a smear-ripened cheese.</title>
        <authorList>
            <consortium name="US DOE Joint Genome Institute (JGI-PGF)"/>
            <person name="Walter F."/>
            <person name="Albersmeier A."/>
            <person name="Kalinowski J."/>
            <person name="Ruckert C."/>
        </authorList>
    </citation>
    <scope>NUCLEOTIDE SEQUENCE</scope>
    <source>
        <strain evidence="8">CGMCC 4.7403</strain>
    </source>
</reference>
<name>A0A919DP98_9ACTN</name>
<accession>A0A919DP98</accession>